<keyword evidence="2" id="KW-1185">Reference proteome</keyword>
<protein>
    <submittedName>
        <fullName evidence="1">Uncharacterized protein</fullName>
    </submittedName>
</protein>
<comment type="caution">
    <text evidence="1">The sequence shown here is derived from an EMBL/GenBank/DDBJ whole genome shotgun (WGS) entry which is preliminary data.</text>
</comment>
<organism evidence="1 2">
    <name type="scientific">Araneus ventricosus</name>
    <name type="common">Orbweaver spider</name>
    <name type="synonym">Epeira ventricosa</name>
    <dbReference type="NCBI Taxonomy" id="182803"/>
    <lineage>
        <taxon>Eukaryota</taxon>
        <taxon>Metazoa</taxon>
        <taxon>Ecdysozoa</taxon>
        <taxon>Arthropoda</taxon>
        <taxon>Chelicerata</taxon>
        <taxon>Arachnida</taxon>
        <taxon>Araneae</taxon>
        <taxon>Araneomorphae</taxon>
        <taxon>Entelegynae</taxon>
        <taxon>Araneoidea</taxon>
        <taxon>Araneidae</taxon>
        <taxon>Araneus</taxon>
    </lineage>
</organism>
<evidence type="ECO:0000313" key="2">
    <source>
        <dbReference type="Proteomes" id="UP000499080"/>
    </source>
</evidence>
<gene>
    <name evidence="1" type="ORF">AVEN_97377_1</name>
</gene>
<name>A0A4Y2WNA3_ARAVE</name>
<dbReference type="AlphaFoldDB" id="A0A4Y2WNA3"/>
<sequence>YSFGGEGNHLVVQIGYHGNRSVRPKSISAGVHPVFLMVCAPKAKKKE</sequence>
<feature type="non-terminal residue" evidence="1">
    <location>
        <position position="1"/>
    </location>
</feature>
<reference evidence="1 2" key="1">
    <citation type="journal article" date="2019" name="Sci. Rep.">
        <title>Orb-weaving spider Araneus ventricosus genome elucidates the spidroin gene catalogue.</title>
        <authorList>
            <person name="Kono N."/>
            <person name="Nakamura H."/>
            <person name="Ohtoshi R."/>
            <person name="Moran D.A.P."/>
            <person name="Shinohara A."/>
            <person name="Yoshida Y."/>
            <person name="Fujiwara M."/>
            <person name="Mori M."/>
            <person name="Tomita M."/>
            <person name="Arakawa K."/>
        </authorList>
    </citation>
    <scope>NUCLEOTIDE SEQUENCE [LARGE SCALE GENOMIC DNA]</scope>
</reference>
<accession>A0A4Y2WNA3</accession>
<evidence type="ECO:0000313" key="1">
    <source>
        <dbReference type="EMBL" id="GBO38629.1"/>
    </source>
</evidence>
<dbReference type="Proteomes" id="UP000499080">
    <property type="component" value="Unassembled WGS sequence"/>
</dbReference>
<proteinExistence type="predicted"/>
<dbReference type="EMBL" id="BGPR01063428">
    <property type="protein sequence ID" value="GBO38629.1"/>
    <property type="molecule type" value="Genomic_DNA"/>
</dbReference>